<evidence type="ECO:0000313" key="3">
    <source>
        <dbReference type="Proteomes" id="UP000000763"/>
    </source>
</evidence>
<dbReference type="AlphaFoldDB" id="Q0JBG6"/>
<feature type="compositionally biased region" description="Acidic residues" evidence="1">
    <location>
        <begin position="34"/>
        <end position="46"/>
    </location>
</feature>
<reference evidence="2 3" key="1">
    <citation type="journal article" date="2005" name="Nature">
        <title>The map-based sequence of the rice genome.</title>
        <authorList>
            <consortium name="International rice genome sequencing project (IRGSP)"/>
            <person name="Matsumoto T."/>
            <person name="Wu J."/>
            <person name="Kanamori H."/>
            <person name="Katayose Y."/>
            <person name="Fujisawa M."/>
            <person name="Namiki N."/>
            <person name="Mizuno H."/>
            <person name="Yamamoto K."/>
            <person name="Antonio B.A."/>
            <person name="Baba T."/>
            <person name="Sakata K."/>
            <person name="Nagamura Y."/>
            <person name="Aoki H."/>
            <person name="Arikawa K."/>
            <person name="Arita K."/>
            <person name="Bito T."/>
            <person name="Chiden Y."/>
            <person name="Fujitsuka N."/>
            <person name="Fukunaka R."/>
            <person name="Hamada M."/>
            <person name="Harada C."/>
            <person name="Hayashi A."/>
            <person name="Hijishita S."/>
            <person name="Honda M."/>
            <person name="Hosokawa S."/>
            <person name="Ichikawa Y."/>
            <person name="Idonuma A."/>
            <person name="Iijima M."/>
            <person name="Ikeda M."/>
            <person name="Ikeno M."/>
            <person name="Ito K."/>
            <person name="Ito S."/>
            <person name="Ito T."/>
            <person name="Ito Y."/>
            <person name="Ito Y."/>
            <person name="Iwabuchi A."/>
            <person name="Kamiya K."/>
            <person name="Karasawa W."/>
            <person name="Kurita K."/>
            <person name="Katagiri S."/>
            <person name="Kikuta A."/>
            <person name="Kobayashi H."/>
            <person name="Kobayashi N."/>
            <person name="Machita K."/>
            <person name="Maehara T."/>
            <person name="Masukawa M."/>
            <person name="Mizubayashi T."/>
            <person name="Mukai Y."/>
            <person name="Nagasaki H."/>
            <person name="Nagata Y."/>
            <person name="Naito S."/>
            <person name="Nakashima M."/>
            <person name="Nakama Y."/>
            <person name="Nakamichi Y."/>
            <person name="Nakamura M."/>
            <person name="Meguro A."/>
            <person name="Negishi M."/>
            <person name="Ohta I."/>
            <person name="Ohta T."/>
            <person name="Okamoto M."/>
            <person name="Ono N."/>
            <person name="Saji S."/>
            <person name="Sakaguchi M."/>
            <person name="Sakai K."/>
            <person name="Shibata M."/>
            <person name="Shimokawa T."/>
            <person name="Song J."/>
            <person name="Takazaki Y."/>
            <person name="Terasawa K."/>
            <person name="Tsugane M."/>
            <person name="Tsuji K."/>
            <person name="Ueda S."/>
            <person name="Waki K."/>
            <person name="Yamagata H."/>
            <person name="Yamamoto M."/>
            <person name="Yamamoto S."/>
            <person name="Yamane H."/>
            <person name="Yoshiki S."/>
            <person name="Yoshihara R."/>
            <person name="Yukawa K."/>
            <person name="Zhong H."/>
            <person name="Yano M."/>
            <person name="Yuan Q."/>
            <person name="Ouyang S."/>
            <person name="Liu J."/>
            <person name="Jones K.M."/>
            <person name="Gansberger K."/>
            <person name="Moffat K."/>
            <person name="Hill J."/>
            <person name="Bera J."/>
            <person name="Fadrosh D."/>
            <person name="Jin S."/>
            <person name="Johri S."/>
            <person name="Kim M."/>
            <person name="Overton L."/>
            <person name="Reardon M."/>
            <person name="Tsitrin T."/>
            <person name="Vuong H."/>
            <person name="Weaver B."/>
            <person name="Ciecko A."/>
            <person name="Tallon L."/>
            <person name="Jackson J."/>
            <person name="Pai G."/>
            <person name="Aken S.V."/>
            <person name="Utterback T."/>
            <person name="Reidmuller S."/>
            <person name="Feldblyum T."/>
            <person name="Hsiao J."/>
            <person name="Zismann V."/>
            <person name="Iobst S."/>
            <person name="de Vazeille A.R."/>
            <person name="Buell C.R."/>
            <person name="Ying K."/>
            <person name="Li Y."/>
            <person name="Lu T."/>
            <person name="Huang Y."/>
            <person name="Zhao Q."/>
            <person name="Feng Q."/>
            <person name="Zhang L."/>
            <person name="Zhu J."/>
            <person name="Weng Q."/>
            <person name="Mu J."/>
            <person name="Lu Y."/>
            <person name="Fan D."/>
            <person name="Liu Y."/>
            <person name="Guan J."/>
            <person name="Zhang Y."/>
            <person name="Yu S."/>
            <person name="Liu X."/>
            <person name="Zhang Y."/>
            <person name="Hong G."/>
            <person name="Han B."/>
            <person name="Choisne N."/>
            <person name="Demange N."/>
            <person name="Orjeda G."/>
            <person name="Samain S."/>
            <person name="Cattolico L."/>
            <person name="Pelletier E."/>
            <person name="Couloux A."/>
            <person name="Segurens B."/>
            <person name="Wincker P."/>
            <person name="D'Hont A."/>
            <person name="Scarpelli C."/>
            <person name="Weissenbach J."/>
            <person name="Salanoubat M."/>
            <person name="Quetier F."/>
            <person name="Yu Y."/>
            <person name="Kim H.R."/>
            <person name="Rambo T."/>
            <person name="Currie J."/>
            <person name="Collura K."/>
            <person name="Luo M."/>
            <person name="Yang T."/>
            <person name="Ammiraju J.S.S."/>
            <person name="Engler F."/>
            <person name="Soderlund C."/>
            <person name="Wing R.A."/>
            <person name="Palmer L.E."/>
            <person name="de la Bastide M."/>
            <person name="Spiegel L."/>
            <person name="Nascimento L."/>
            <person name="Zutavern T."/>
            <person name="O'Shaughnessy A."/>
            <person name="Dike S."/>
            <person name="Dedhia N."/>
            <person name="Preston R."/>
            <person name="Balija V."/>
            <person name="McCombie W.R."/>
            <person name="Chow T."/>
            <person name="Chen H."/>
            <person name="Chung M."/>
            <person name="Chen C."/>
            <person name="Shaw J."/>
            <person name="Wu H."/>
            <person name="Hsiao K."/>
            <person name="Chao Y."/>
            <person name="Chu M."/>
            <person name="Cheng C."/>
            <person name="Hour A."/>
            <person name="Lee P."/>
            <person name="Lin S."/>
            <person name="Lin Y."/>
            <person name="Liou J."/>
            <person name="Liu S."/>
            <person name="Hsing Y."/>
            <person name="Raghuvanshi S."/>
            <person name="Mohanty A."/>
            <person name="Bharti A.K."/>
            <person name="Gaur A."/>
            <person name="Gupta V."/>
            <person name="Kumar D."/>
            <person name="Ravi V."/>
            <person name="Vij S."/>
            <person name="Kapur A."/>
            <person name="Khurana P."/>
            <person name="Khurana P."/>
            <person name="Khurana J.P."/>
            <person name="Tyagi A.K."/>
            <person name="Gaikwad K."/>
            <person name="Singh A."/>
            <person name="Dalal V."/>
            <person name="Srivastava S."/>
            <person name="Dixit A."/>
            <person name="Pal A.K."/>
            <person name="Ghazi I.A."/>
            <person name="Yadav M."/>
            <person name="Pandit A."/>
            <person name="Bhargava A."/>
            <person name="Sureshbabu K."/>
            <person name="Batra K."/>
            <person name="Sharma T.R."/>
            <person name="Mohapatra T."/>
            <person name="Singh N.K."/>
            <person name="Messing J."/>
            <person name="Nelson A.B."/>
            <person name="Fuks G."/>
            <person name="Kavchok S."/>
            <person name="Keizer G."/>
            <person name="Linton E."/>
            <person name="Llaca V."/>
            <person name="Song R."/>
            <person name="Tanyolac B."/>
            <person name="Young S."/>
            <person name="Ho-Il K."/>
            <person name="Hahn J.H."/>
            <person name="Sangsakoo G."/>
            <person name="Vanavichit A."/>
            <person name="de Mattos Luiz.A.T."/>
            <person name="Zimmer P.D."/>
            <person name="Malone G."/>
            <person name="Dellagostin O."/>
            <person name="de Oliveira A.C."/>
            <person name="Bevan M."/>
            <person name="Bancroft I."/>
            <person name="Minx P."/>
            <person name="Cordum H."/>
            <person name="Wilson R."/>
            <person name="Cheng Z."/>
            <person name="Jin W."/>
            <person name="Jiang J."/>
            <person name="Leong S.A."/>
            <person name="Iwama H."/>
            <person name="Gojobori T."/>
            <person name="Itoh T."/>
            <person name="Niimura Y."/>
            <person name="Fujii Y."/>
            <person name="Habara T."/>
            <person name="Sakai H."/>
            <person name="Sato Y."/>
            <person name="Wilson G."/>
            <person name="Kumar K."/>
            <person name="McCouch S."/>
            <person name="Juretic N."/>
            <person name="Hoen D."/>
            <person name="Wright S."/>
            <person name="Bruskiewich R."/>
            <person name="Bureau T."/>
            <person name="Miyao A."/>
            <person name="Hirochika H."/>
            <person name="Nishikawa T."/>
            <person name="Kadowaki K."/>
            <person name="Sugiura M."/>
            <person name="Burr B."/>
            <person name="Sasaki T."/>
        </authorList>
    </citation>
    <scope>NUCLEOTIDE SEQUENCE [LARGE SCALE GENOMIC DNA]</scope>
    <source>
        <strain evidence="3">cv. Nipponbare</strain>
    </source>
</reference>
<dbReference type="Proteomes" id="UP000000763">
    <property type="component" value="Chromosome 4"/>
</dbReference>
<reference evidence="3" key="2">
    <citation type="journal article" date="2008" name="Nucleic Acids Res.">
        <title>The rice annotation project database (RAP-DB): 2008 update.</title>
        <authorList>
            <consortium name="The rice annotation project (RAP)"/>
        </authorList>
    </citation>
    <scope>GENOME REANNOTATION</scope>
    <source>
        <strain evidence="3">cv. Nipponbare</strain>
    </source>
</reference>
<accession>Q0JBG6</accession>
<gene>
    <name evidence="2" type="ordered locus">Os04g0532700</name>
</gene>
<organism evidence="2 3">
    <name type="scientific">Oryza sativa subsp. japonica</name>
    <name type="common">Rice</name>
    <dbReference type="NCBI Taxonomy" id="39947"/>
    <lineage>
        <taxon>Eukaryota</taxon>
        <taxon>Viridiplantae</taxon>
        <taxon>Streptophyta</taxon>
        <taxon>Embryophyta</taxon>
        <taxon>Tracheophyta</taxon>
        <taxon>Spermatophyta</taxon>
        <taxon>Magnoliopsida</taxon>
        <taxon>Liliopsida</taxon>
        <taxon>Poales</taxon>
        <taxon>Poaceae</taxon>
        <taxon>BOP clade</taxon>
        <taxon>Oryzoideae</taxon>
        <taxon>Oryzeae</taxon>
        <taxon>Oryzinae</taxon>
        <taxon>Oryza</taxon>
        <taxon>Oryza sativa</taxon>
    </lineage>
</organism>
<dbReference type="EMBL" id="AP008210">
    <property type="protein sequence ID" value="BAF15321.1"/>
    <property type="molecule type" value="Genomic_DNA"/>
</dbReference>
<evidence type="ECO:0000313" key="2">
    <source>
        <dbReference type="EMBL" id="BAF15321.1"/>
    </source>
</evidence>
<name>Q0JBG6_ORYSJ</name>
<feature type="region of interest" description="Disordered" evidence="1">
    <location>
        <begin position="139"/>
        <end position="159"/>
    </location>
</feature>
<proteinExistence type="predicted"/>
<feature type="region of interest" description="Disordered" evidence="1">
    <location>
        <begin position="31"/>
        <end position="52"/>
    </location>
</feature>
<dbReference type="KEGG" id="dosa:Os04g0532700"/>
<evidence type="ECO:0000256" key="1">
    <source>
        <dbReference type="SAM" id="MobiDB-lite"/>
    </source>
</evidence>
<protein>
    <submittedName>
        <fullName evidence="2">Os04g0532700 protein</fullName>
    </submittedName>
</protein>
<sequence>MSNQSANMTLGITGACGRTAASPAAGSVRLLESSADDDSTGPEDSELAGRSAATRSWPVSLRFGLPVTTSAGSADFLAAASAPSTRFLSVQVHDGFFFLSGKHAVLQPRPQVIDPSQPATLAVTLQPCMKGKFRREFSSPDKVHLTKKHKSSNRLHLSS</sequence>